<name>A0A7J8NQH1_GOSRA</name>
<sequence length="189" mass="21214">MVIIEADLAILSLTRGEDDALHITSSIGQEDIGNGLYFVGLMFEGMARQFGGFLGSFVDFDARFLALPLRVVIAKSCWLWEEGDVFWVSTRNSSVILEGLIGKEGIENPRAIQRLRYILREMNPDVAFFYGKNLQSSRMKNIWRSCGFTNGIEVCSDGTRGDFNKITFSSEKQGGRLQDEHSIEAFHST</sequence>
<accession>A0A7J8NQH1</accession>
<proteinExistence type="predicted"/>
<evidence type="ECO:0000313" key="2">
    <source>
        <dbReference type="Proteomes" id="UP000593578"/>
    </source>
</evidence>
<evidence type="ECO:0000313" key="1">
    <source>
        <dbReference type="EMBL" id="MBA0579227.1"/>
    </source>
</evidence>
<protein>
    <submittedName>
        <fullName evidence="1">Uncharacterized protein</fullName>
    </submittedName>
</protein>
<comment type="caution">
    <text evidence="1">The sequence shown here is derived from an EMBL/GenBank/DDBJ whole genome shotgun (WGS) entry which is preliminary data.</text>
</comment>
<dbReference type="EMBL" id="JABEZZ010000001">
    <property type="protein sequence ID" value="MBA0579227.1"/>
    <property type="molecule type" value="Genomic_DNA"/>
</dbReference>
<feature type="non-terminal residue" evidence="1">
    <location>
        <position position="189"/>
    </location>
</feature>
<gene>
    <name evidence="1" type="ORF">Gorai_021489</name>
</gene>
<organism evidence="1 2">
    <name type="scientific">Gossypium raimondii</name>
    <name type="common">Peruvian cotton</name>
    <name type="synonym">Gossypium klotzschianum subsp. raimondii</name>
    <dbReference type="NCBI Taxonomy" id="29730"/>
    <lineage>
        <taxon>Eukaryota</taxon>
        <taxon>Viridiplantae</taxon>
        <taxon>Streptophyta</taxon>
        <taxon>Embryophyta</taxon>
        <taxon>Tracheophyta</taxon>
        <taxon>Spermatophyta</taxon>
        <taxon>Magnoliopsida</taxon>
        <taxon>eudicotyledons</taxon>
        <taxon>Gunneridae</taxon>
        <taxon>Pentapetalae</taxon>
        <taxon>rosids</taxon>
        <taxon>malvids</taxon>
        <taxon>Malvales</taxon>
        <taxon>Malvaceae</taxon>
        <taxon>Malvoideae</taxon>
        <taxon>Gossypium</taxon>
    </lineage>
</organism>
<dbReference type="Proteomes" id="UP000593578">
    <property type="component" value="Unassembled WGS sequence"/>
</dbReference>
<dbReference type="AlphaFoldDB" id="A0A7J8NQH1"/>
<reference evidence="1 2" key="1">
    <citation type="journal article" date="2019" name="Genome Biol. Evol.">
        <title>Insights into the evolution of the New World diploid cottons (Gossypium, subgenus Houzingenia) based on genome sequencing.</title>
        <authorList>
            <person name="Grover C.E."/>
            <person name="Arick M.A. 2nd"/>
            <person name="Thrash A."/>
            <person name="Conover J.L."/>
            <person name="Sanders W.S."/>
            <person name="Peterson D.G."/>
            <person name="Frelichowski J.E."/>
            <person name="Scheffler J.A."/>
            <person name="Scheffler B.E."/>
            <person name="Wendel J.F."/>
        </authorList>
    </citation>
    <scope>NUCLEOTIDE SEQUENCE [LARGE SCALE GENOMIC DNA]</scope>
    <source>
        <strain evidence="1">8</strain>
        <tissue evidence="1">Leaf</tissue>
    </source>
</reference>